<dbReference type="Proteomes" id="UP000064029">
    <property type="component" value="Unassembled WGS sequence"/>
</dbReference>
<organism evidence="1 2">
    <name type="scientific">Burkholderia ubonensis</name>
    <dbReference type="NCBI Taxonomy" id="101571"/>
    <lineage>
        <taxon>Bacteria</taxon>
        <taxon>Pseudomonadati</taxon>
        <taxon>Pseudomonadota</taxon>
        <taxon>Betaproteobacteria</taxon>
        <taxon>Burkholderiales</taxon>
        <taxon>Burkholderiaceae</taxon>
        <taxon>Burkholderia</taxon>
        <taxon>Burkholderia cepacia complex</taxon>
    </lineage>
</organism>
<dbReference type="Gene3D" id="3.40.50.720">
    <property type="entry name" value="NAD(P)-binding Rossmann-like Domain"/>
    <property type="match status" value="1"/>
</dbReference>
<dbReference type="EMBL" id="LOXM01000171">
    <property type="protein sequence ID" value="KVG62585.1"/>
    <property type="molecule type" value="Genomic_DNA"/>
</dbReference>
<evidence type="ECO:0000313" key="1">
    <source>
        <dbReference type="EMBL" id="KVG62585.1"/>
    </source>
</evidence>
<evidence type="ECO:0008006" key="3">
    <source>
        <dbReference type="Google" id="ProtNLM"/>
    </source>
</evidence>
<proteinExistence type="predicted"/>
<gene>
    <name evidence="1" type="ORF">WJ33_29560</name>
</gene>
<evidence type="ECO:0000313" key="2">
    <source>
        <dbReference type="Proteomes" id="UP000064029"/>
    </source>
</evidence>
<accession>A0A118HQP9</accession>
<dbReference type="RefSeq" id="WP_059754316.1">
    <property type="nucleotide sequence ID" value="NZ_CP013416.1"/>
</dbReference>
<comment type="caution">
    <text evidence="1">The sequence shown here is derived from an EMBL/GenBank/DDBJ whole genome shotgun (WGS) entry which is preliminary data.</text>
</comment>
<protein>
    <recommendedName>
        <fullName evidence="3">SDR family oxidoreductase</fullName>
    </recommendedName>
</protein>
<dbReference type="SUPFAM" id="SSF51735">
    <property type="entry name" value="NAD(P)-binding Rossmann-fold domains"/>
    <property type="match status" value="1"/>
</dbReference>
<sequence>MCIGRLGISYPPNNGISQPEDVADAVAWLLSDDARFVTGQSILVDGGFTLGGLRPWLNEVVAEHA</sequence>
<dbReference type="InterPro" id="IPR036291">
    <property type="entry name" value="NAD(P)-bd_dom_sf"/>
</dbReference>
<reference evidence="1 2" key="1">
    <citation type="submission" date="2015-11" db="EMBL/GenBank/DDBJ databases">
        <title>Expanding the genomic diversity of Burkholderia species for the development of highly accurate diagnostics.</title>
        <authorList>
            <person name="Sahl J."/>
            <person name="Keim P."/>
            <person name="Wagner D."/>
        </authorList>
    </citation>
    <scope>NUCLEOTIDE SEQUENCE [LARGE SCALE GENOMIC DNA]</scope>
    <source>
        <strain evidence="1 2">MSMB2036</strain>
    </source>
</reference>
<dbReference type="InterPro" id="IPR002347">
    <property type="entry name" value="SDR_fam"/>
</dbReference>
<dbReference type="Pfam" id="PF13561">
    <property type="entry name" value="adh_short_C2"/>
    <property type="match status" value="1"/>
</dbReference>
<dbReference type="AlphaFoldDB" id="A0A118HQP9"/>
<name>A0A118HQP9_9BURK</name>